<dbReference type="InterPro" id="IPR011006">
    <property type="entry name" value="CheY-like_superfamily"/>
</dbReference>
<evidence type="ECO:0000256" key="1">
    <source>
        <dbReference type="ARBA" id="ARBA00022553"/>
    </source>
</evidence>
<evidence type="ECO:0000313" key="5">
    <source>
        <dbReference type="EMBL" id="VAW41616.1"/>
    </source>
</evidence>
<dbReference type="PROSITE" id="PS50109">
    <property type="entry name" value="HIS_KIN"/>
    <property type="match status" value="1"/>
</dbReference>
<dbReference type="InterPro" id="IPR005467">
    <property type="entry name" value="His_kinase_dom"/>
</dbReference>
<organism evidence="5">
    <name type="scientific">hydrothermal vent metagenome</name>
    <dbReference type="NCBI Taxonomy" id="652676"/>
    <lineage>
        <taxon>unclassified sequences</taxon>
        <taxon>metagenomes</taxon>
        <taxon>ecological metagenomes</taxon>
    </lineage>
</organism>
<sequence>MMQQAGSRDKQTIVIVDDEQPILTELKILLGRTYNIHTFANPEEVEPFVDQNEVDMIISDEMMPEMRGSALLALIHEKHPDICNIVLSGQAEKDDIVRAVNEGHIFSFLYKPVERQQLLHVIQNGLENRNMKFMLAEQNIKLKEYNENLEQMVAEKTAQLVKAYDRLKMLDADKMSFLIYLSQEMDSSLDRIQKLAEALLNYFAFAGHEIRVNRTPVSLKAILQELLQEADREIKQAGIMLEMTVSDDLMALADPDTLRTVLRTIVDNARIFTPEGGKITISGESADGRVRLCIADTGQGIAPENLEKIFTAFAIDRVNRHPDGFGLNLPMARTIINAQGGRIRAESEGPGKGARFYLELDAAS</sequence>
<feature type="domain" description="Response regulatory" evidence="4">
    <location>
        <begin position="12"/>
        <end position="126"/>
    </location>
</feature>
<dbReference type="SMART" id="SM00387">
    <property type="entry name" value="HATPase_c"/>
    <property type="match status" value="1"/>
</dbReference>
<accession>A0A3B0WAR2</accession>
<proteinExistence type="predicted"/>
<dbReference type="Pfam" id="PF00072">
    <property type="entry name" value="Response_reg"/>
    <property type="match status" value="1"/>
</dbReference>
<evidence type="ECO:0008006" key="6">
    <source>
        <dbReference type="Google" id="ProtNLM"/>
    </source>
</evidence>
<gene>
    <name evidence="5" type="ORF">MNBD_DELTA04-1539</name>
</gene>
<dbReference type="InterPro" id="IPR004358">
    <property type="entry name" value="Sig_transdc_His_kin-like_C"/>
</dbReference>
<dbReference type="SUPFAM" id="SSF55874">
    <property type="entry name" value="ATPase domain of HSP90 chaperone/DNA topoisomerase II/histidine kinase"/>
    <property type="match status" value="1"/>
</dbReference>
<feature type="domain" description="Histidine kinase" evidence="3">
    <location>
        <begin position="185"/>
        <end position="364"/>
    </location>
</feature>
<dbReference type="InterPro" id="IPR036890">
    <property type="entry name" value="HATPase_C_sf"/>
</dbReference>
<evidence type="ECO:0000259" key="3">
    <source>
        <dbReference type="PROSITE" id="PS50109"/>
    </source>
</evidence>
<name>A0A3B0WAR2_9ZZZZ</name>
<dbReference type="Gene3D" id="3.40.50.2300">
    <property type="match status" value="1"/>
</dbReference>
<dbReference type="PANTHER" id="PTHR43547">
    <property type="entry name" value="TWO-COMPONENT HISTIDINE KINASE"/>
    <property type="match status" value="1"/>
</dbReference>
<feature type="coiled-coil region" evidence="2">
    <location>
        <begin position="135"/>
        <end position="166"/>
    </location>
</feature>
<dbReference type="SMART" id="SM00448">
    <property type="entry name" value="REC"/>
    <property type="match status" value="1"/>
</dbReference>
<dbReference type="PRINTS" id="PR00344">
    <property type="entry name" value="BCTRLSENSOR"/>
</dbReference>
<dbReference type="InterPro" id="IPR001789">
    <property type="entry name" value="Sig_transdc_resp-reg_receiver"/>
</dbReference>
<dbReference type="PROSITE" id="PS50110">
    <property type="entry name" value="RESPONSE_REGULATORY"/>
    <property type="match status" value="1"/>
</dbReference>
<reference evidence="5" key="1">
    <citation type="submission" date="2018-06" db="EMBL/GenBank/DDBJ databases">
        <authorList>
            <person name="Zhirakovskaya E."/>
        </authorList>
    </citation>
    <scope>NUCLEOTIDE SEQUENCE</scope>
</reference>
<dbReference type="AlphaFoldDB" id="A0A3B0WAR2"/>
<dbReference type="Gene3D" id="3.30.565.10">
    <property type="entry name" value="Histidine kinase-like ATPase, C-terminal domain"/>
    <property type="match status" value="1"/>
</dbReference>
<keyword evidence="2" id="KW-0175">Coiled coil</keyword>
<dbReference type="SUPFAM" id="SSF52172">
    <property type="entry name" value="CheY-like"/>
    <property type="match status" value="1"/>
</dbReference>
<dbReference type="GO" id="GO:0000155">
    <property type="term" value="F:phosphorelay sensor kinase activity"/>
    <property type="evidence" value="ECO:0007669"/>
    <property type="project" value="TreeGrafter"/>
</dbReference>
<dbReference type="InterPro" id="IPR003594">
    <property type="entry name" value="HATPase_dom"/>
</dbReference>
<protein>
    <recommendedName>
        <fullName evidence="6">Histidine kinase</fullName>
    </recommendedName>
</protein>
<dbReference type="Pfam" id="PF02518">
    <property type="entry name" value="HATPase_c"/>
    <property type="match status" value="1"/>
</dbReference>
<dbReference type="PANTHER" id="PTHR43547:SF2">
    <property type="entry name" value="HYBRID SIGNAL TRANSDUCTION HISTIDINE KINASE C"/>
    <property type="match status" value="1"/>
</dbReference>
<keyword evidence="1" id="KW-0597">Phosphoprotein</keyword>
<evidence type="ECO:0000256" key="2">
    <source>
        <dbReference type="SAM" id="Coils"/>
    </source>
</evidence>
<dbReference type="EMBL" id="UOEY01000130">
    <property type="protein sequence ID" value="VAW41616.1"/>
    <property type="molecule type" value="Genomic_DNA"/>
</dbReference>
<evidence type="ECO:0000259" key="4">
    <source>
        <dbReference type="PROSITE" id="PS50110"/>
    </source>
</evidence>